<sequence>MALTPVVLICGDVPLPLPLGSISTSSAPAVPDKDDFDEVFSKLQVVVDPRLIVVGSDAAFAATLTRLMRTDRLHIELAYVAEHRSEATDAYHLSSGARGARTALKGTAKPVPLIRDDAGIALVGCATVTGPDGGPLVGEAYVDDTRLFSGTTTSMNVTPTPRMPGLRASVEPRRRWLPRRWVEGRAVQLGSPAAALNRDGVPNPRDVKRSTFYRHDQEWLLVR</sequence>
<proteinExistence type="predicted"/>
<dbReference type="Proteomes" id="UP000239290">
    <property type="component" value="Unassembled WGS sequence"/>
</dbReference>
<dbReference type="AlphaFoldDB" id="A0A2S8IUY1"/>
<dbReference type="EMBL" id="PUIO01000049">
    <property type="protein sequence ID" value="PQP18535.1"/>
    <property type="molecule type" value="Genomic_DNA"/>
</dbReference>
<evidence type="ECO:0000313" key="1">
    <source>
        <dbReference type="EMBL" id="PQP18535.1"/>
    </source>
</evidence>
<name>A0A2S8IUY1_RHOOP</name>
<protein>
    <submittedName>
        <fullName evidence="1">Uncharacterized protein</fullName>
    </submittedName>
</protein>
<reference evidence="2" key="1">
    <citation type="submission" date="2018-02" db="EMBL/GenBank/DDBJ databases">
        <title>Draft genome sequencing of Rhodococcus opacus KU647198.</title>
        <authorList>
            <person name="Zheng B.-X."/>
        </authorList>
    </citation>
    <scope>NUCLEOTIDE SEQUENCE [LARGE SCALE GENOMIC DNA]</scope>
    <source>
        <strain evidence="2">04-OD7</strain>
    </source>
</reference>
<accession>A0A2S8IUY1</accession>
<evidence type="ECO:0000313" key="2">
    <source>
        <dbReference type="Proteomes" id="UP000239290"/>
    </source>
</evidence>
<gene>
    <name evidence="1" type="ORF">C5613_31970</name>
</gene>
<organism evidence="1 2">
    <name type="scientific">Rhodococcus opacus</name>
    <name type="common">Nocardia opaca</name>
    <dbReference type="NCBI Taxonomy" id="37919"/>
    <lineage>
        <taxon>Bacteria</taxon>
        <taxon>Bacillati</taxon>
        <taxon>Actinomycetota</taxon>
        <taxon>Actinomycetes</taxon>
        <taxon>Mycobacteriales</taxon>
        <taxon>Nocardiaceae</taxon>
        <taxon>Rhodococcus</taxon>
    </lineage>
</organism>
<comment type="caution">
    <text evidence="1">The sequence shown here is derived from an EMBL/GenBank/DDBJ whole genome shotgun (WGS) entry which is preliminary data.</text>
</comment>